<dbReference type="SUPFAM" id="SSF52980">
    <property type="entry name" value="Restriction endonuclease-like"/>
    <property type="match status" value="1"/>
</dbReference>
<name>A0ABS1CGJ0_9GAMM</name>
<organism evidence="2 3">
    <name type="scientific">Thiohalocapsa halophila</name>
    <dbReference type="NCBI Taxonomy" id="69359"/>
    <lineage>
        <taxon>Bacteria</taxon>
        <taxon>Pseudomonadati</taxon>
        <taxon>Pseudomonadota</taxon>
        <taxon>Gammaproteobacteria</taxon>
        <taxon>Chromatiales</taxon>
        <taxon>Chromatiaceae</taxon>
        <taxon>Thiohalocapsa</taxon>
    </lineage>
</organism>
<proteinExistence type="predicted"/>
<evidence type="ECO:0000313" key="3">
    <source>
        <dbReference type="Proteomes" id="UP000748752"/>
    </source>
</evidence>
<sequence>MPTGCSCRERTRVCCRFNRAVAGSLEILMSAIFETTGPPVTEERRVLVEAVPWERYERLAACFGDTRTVRLTYIDGSLEIMSPIGAEHERIKSNLGVLLETYLDVAGIRWYRRGGFTLTQPGRAAGEPDESYCIGADKTVPDLVIEVVVSSDALSKLPLYRDKGVAEVWIWEQDRLVIHCLAGGAYSVSPRSKLLPGLDVVHLVRLVGMRDQYDAVRAFREALRAG</sequence>
<dbReference type="InterPro" id="IPR012296">
    <property type="entry name" value="Nuclease_put_TT1808"/>
</dbReference>
<dbReference type="InterPro" id="IPR008538">
    <property type="entry name" value="Uma2"/>
</dbReference>
<dbReference type="EMBL" id="NRRV01000019">
    <property type="protein sequence ID" value="MBK1630970.1"/>
    <property type="molecule type" value="Genomic_DNA"/>
</dbReference>
<comment type="caution">
    <text evidence="2">The sequence shown here is derived from an EMBL/GenBank/DDBJ whole genome shotgun (WGS) entry which is preliminary data.</text>
</comment>
<feature type="domain" description="Putative restriction endonuclease" evidence="1">
    <location>
        <begin position="53"/>
        <end position="191"/>
    </location>
</feature>
<evidence type="ECO:0000313" key="2">
    <source>
        <dbReference type="EMBL" id="MBK1630970.1"/>
    </source>
</evidence>
<protein>
    <recommendedName>
        <fullName evidence="1">Putative restriction endonuclease domain-containing protein</fullName>
    </recommendedName>
</protein>
<accession>A0ABS1CGJ0</accession>
<dbReference type="CDD" id="cd06260">
    <property type="entry name" value="DUF820-like"/>
    <property type="match status" value="1"/>
</dbReference>
<evidence type="ECO:0000259" key="1">
    <source>
        <dbReference type="Pfam" id="PF05685"/>
    </source>
</evidence>
<gene>
    <name evidence="2" type="ORF">CKO31_09495</name>
</gene>
<dbReference type="PANTHER" id="PTHR47152:SF3">
    <property type="entry name" value="SLR1613 PROTEIN"/>
    <property type="match status" value="1"/>
</dbReference>
<dbReference type="InterPro" id="IPR011335">
    <property type="entry name" value="Restrct_endonuc-II-like"/>
</dbReference>
<keyword evidence="3" id="KW-1185">Reference proteome</keyword>
<reference evidence="2 3" key="1">
    <citation type="journal article" date="2020" name="Microorganisms">
        <title>Osmotic Adaptation and Compatible Solute Biosynthesis of Phototrophic Bacteria as Revealed from Genome Analyses.</title>
        <authorList>
            <person name="Imhoff J.F."/>
            <person name="Rahn T."/>
            <person name="Kunzel S."/>
            <person name="Keller A."/>
            <person name="Neulinger S.C."/>
        </authorList>
    </citation>
    <scope>NUCLEOTIDE SEQUENCE [LARGE SCALE GENOMIC DNA]</scope>
    <source>
        <strain evidence="2 3">DSM 6210</strain>
    </source>
</reference>
<dbReference type="PANTHER" id="PTHR47152">
    <property type="entry name" value="SLR2084 PROTEIN-RELATED"/>
    <property type="match status" value="1"/>
</dbReference>
<dbReference type="Proteomes" id="UP000748752">
    <property type="component" value="Unassembled WGS sequence"/>
</dbReference>
<dbReference type="Gene3D" id="3.90.1570.10">
    <property type="entry name" value="tt1808, chain A"/>
    <property type="match status" value="1"/>
</dbReference>
<dbReference type="Pfam" id="PF05685">
    <property type="entry name" value="Uma2"/>
    <property type="match status" value="1"/>
</dbReference>